<keyword evidence="14" id="KW-1185">Reference proteome</keyword>
<evidence type="ECO:0000256" key="1">
    <source>
        <dbReference type="ARBA" id="ARBA00004146"/>
    </source>
</evidence>
<dbReference type="EMBL" id="CAJVQA010000299">
    <property type="protein sequence ID" value="CAG8466960.1"/>
    <property type="molecule type" value="Genomic_DNA"/>
</dbReference>
<dbReference type="AlphaFoldDB" id="A0A9N8VUG1"/>
<keyword evidence="5" id="KW-0967">Endosome</keyword>
<keyword evidence="7 12" id="KW-1133">Transmembrane helix</keyword>
<accession>A0A9N8VUG1</accession>
<feature type="region of interest" description="Disordered" evidence="11">
    <location>
        <begin position="286"/>
        <end position="309"/>
    </location>
</feature>
<comment type="similarity">
    <text evidence="3">Belongs to the TMEM163 family.</text>
</comment>
<evidence type="ECO:0000256" key="10">
    <source>
        <dbReference type="ARBA" id="ARBA00023329"/>
    </source>
</evidence>
<comment type="subcellular location">
    <subcellularLocation>
        <location evidence="2">Cytoplasmic vesicle</location>
        <location evidence="2">Secretory vesicle</location>
        <location evidence="2">Synaptic vesicle membrane</location>
        <topology evidence="2">Multi-pass membrane protein</topology>
    </subcellularLocation>
    <subcellularLocation>
        <location evidence="1">Early endosome membrane</location>
    </subcellularLocation>
</comment>
<keyword evidence="10" id="KW-0968">Cytoplasmic vesicle</keyword>
<dbReference type="InterPro" id="IPR027469">
    <property type="entry name" value="Cation_efflux_TMD_sf"/>
</dbReference>
<dbReference type="PANTHER" id="PTHR31937:SF2">
    <property type="entry name" value="TRANSMEMBRANE PROTEIN 163"/>
    <property type="match status" value="1"/>
</dbReference>
<keyword evidence="9 12" id="KW-0472">Membrane</keyword>
<evidence type="ECO:0000256" key="4">
    <source>
        <dbReference type="ARBA" id="ARBA00022692"/>
    </source>
</evidence>
<gene>
    <name evidence="13" type="ORF">CPELLU_LOCUS888</name>
</gene>
<name>A0A9N8VUG1_9GLOM</name>
<protein>
    <submittedName>
        <fullName evidence="13">860_t:CDS:1</fullName>
    </submittedName>
</protein>
<dbReference type="Proteomes" id="UP000789759">
    <property type="component" value="Unassembled WGS sequence"/>
</dbReference>
<evidence type="ECO:0000256" key="5">
    <source>
        <dbReference type="ARBA" id="ARBA00022753"/>
    </source>
</evidence>
<feature type="compositionally biased region" description="Polar residues" evidence="11">
    <location>
        <begin position="297"/>
        <end position="309"/>
    </location>
</feature>
<dbReference type="SUPFAM" id="SSF161111">
    <property type="entry name" value="Cation efflux protein transmembrane domain-like"/>
    <property type="match status" value="1"/>
</dbReference>
<feature type="transmembrane region" description="Helical" evidence="12">
    <location>
        <begin position="20"/>
        <end position="41"/>
    </location>
</feature>
<comment type="caution">
    <text evidence="13">The sequence shown here is derived from an EMBL/GenBank/DDBJ whole genome shotgun (WGS) entry which is preliminary data.</text>
</comment>
<feature type="transmembrane region" description="Helical" evidence="12">
    <location>
        <begin position="124"/>
        <end position="142"/>
    </location>
</feature>
<feature type="transmembrane region" description="Helical" evidence="12">
    <location>
        <begin position="47"/>
        <end position="70"/>
    </location>
</feature>
<reference evidence="13" key="1">
    <citation type="submission" date="2021-06" db="EMBL/GenBank/DDBJ databases">
        <authorList>
            <person name="Kallberg Y."/>
            <person name="Tangrot J."/>
            <person name="Rosling A."/>
        </authorList>
    </citation>
    <scope>NUCLEOTIDE SEQUENCE</scope>
    <source>
        <strain evidence="13">FL966</strain>
    </source>
</reference>
<feature type="transmembrane region" description="Helical" evidence="12">
    <location>
        <begin position="91"/>
        <end position="112"/>
    </location>
</feature>
<evidence type="ECO:0000256" key="3">
    <source>
        <dbReference type="ARBA" id="ARBA00008731"/>
    </source>
</evidence>
<evidence type="ECO:0000313" key="13">
    <source>
        <dbReference type="EMBL" id="CAG8466960.1"/>
    </source>
</evidence>
<evidence type="ECO:0000256" key="11">
    <source>
        <dbReference type="SAM" id="MobiDB-lite"/>
    </source>
</evidence>
<keyword evidence="8" id="KW-0770">Synapse</keyword>
<dbReference type="OrthoDB" id="5980560at2759"/>
<keyword evidence="6" id="KW-0862">Zinc</keyword>
<dbReference type="InterPro" id="IPR026765">
    <property type="entry name" value="Tmem163"/>
</dbReference>
<evidence type="ECO:0000256" key="8">
    <source>
        <dbReference type="ARBA" id="ARBA00023018"/>
    </source>
</evidence>
<feature type="transmembrane region" description="Helical" evidence="12">
    <location>
        <begin position="162"/>
        <end position="180"/>
    </location>
</feature>
<evidence type="ECO:0000256" key="9">
    <source>
        <dbReference type="ARBA" id="ARBA00023136"/>
    </source>
</evidence>
<keyword evidence="4 12" id="KW-0812">Transmembrane</keyword>
<organism evidence="13 14">
    <name type="scientific">Cetraspora pellucida</name>
    <dbReference type="NCBI Taxonomy" id="1433469"/>
    <lineage>
        <taxon>Eukaryota</taxon>
        <taxon>Fungi</taxon>
        <taxon>Fungi incertae sedis</taxon>
        <taxon>Mucoromycota</taxon>
        <taxon>Glomeromycotina</taxon>
        <taxon>Glomeromycetes</taxon>
        <taxon>Diversisporales</taxon>
        <taxon>Gigasporaceae</taxon>
        <taxon>Cetraspora</taxon>
    </lineage>
</organism>
<dbReference type="PANTHER" id="PTHR31937">
    <property type="entry name" value="TRANSMEMBRANE PROTEIN 163"/>
    <property type="match status" value="1"/>
</dbReference>
<evidence type="ECO:0000256" key="6">
    <source>
        <dbReference type="ARBA" id="ARBA00022833"/>
    </source>
</evidence>
<sequence length="309" mass="33777">MNLPTKVKPISRTSLIKAAIIISIFTIFFNITEGTISILFGAENESISLIFFGINSFVEVTSSCLVIWRFSTEKSLKEKSAIKLIKLEKKATLGIGSLFILLASGTFVNAIIALVKHRAPNSSVVGLVITSISLLIMSFIWLIKSYAAKLLNSFTMASDAKCSLSCIQITLVVFFSSLIYTVWRNVWWVDSVAALILSMLFAKEGIGMILWAISQDFNGGCCCKSDLIKKGSIGNISCEDLKECKIAVLTKEVIKKGSIGNISCEDLKECKITVLTKEVINEGNGNSQNDVKEISKENSTNDNANKSDK</sequence>
<evidence type="ECO:0000256" key="12">
    <source>
        <dbReference type="SAM" id="Phobius"/>
    </source>
</evidence>
<dbReference type="Gene3D" id="1.20.1510.10">
    <property type="entry name" value="Cation efflux protein transmembrane domain"/>
    <property type="match status" value="1"/>
</dbReference>
<proteinExistence type="inferred from homology"/>
<evidence type="ECO:0000313" key="14">
    <source>
        <dbReference type="Proteomes" id="UP000789759"/>
    </source>
</evidence>
<dbReference type="GO" id="GO:0031901">
    <property type="term" value="C:early endosome membrane"/>
    <property type="evidence" value="ECO:0007669"/>
    <property type="project" value="UniProtKB-SubCell"/>
</dbReference>
<evidence type="ECO:0000256" key="7">
    <source>
        <dbReference type="ARBA" id="ARBA00022989"/>
    </source>
</evidence>
<evidence type="ECO:0000256" key="2">
    <source>
        <dbReference type="ARBA" id="ARBA00004644"/>
    </source>
</evidence>